<feature type="region of interest" description="Disordered" evidence="1">
    <location>
        <begin position="141"/>
        <end position="160"/>
    </location>
</feature>
<name>A0A7S3G0Q2_9EUKA</name>
<dbReference type="EMBL" id="HBIB01006517">
    <property type="protein sequence ID" value="CAE0241861.1"/>
    <property type="molecule type" value="Transcribed_RNA"/>
</dbReference>
<reference evidence="2" key="1">
    <citation type="submission" date="2021-01" db="EMBL/GenBank/DDBJ databases">
        <authorList>
            <person name="Corre E."/>
            <person name="Pelletier E."/>
            <person name="Niang G."/>
            <person name="Scheremetjew M."/>
            <person name="Finn R."/>
            <person name="Kale V."/>
            <person name="Holt S."/>
            <person name="Cochrane G."/>
            <person name="Meng A."/>
            <person name="Brown T."/>
            <person name="Cohen L."/>
        </authorList>
    </citation>
    <scope>NUCLEOTIDE SEQUENCE</scope>
    <source>
        <strain evidence="2">NIES-2562</strain>
    </source>
</reference>
<dbReference type="Gene3D" id="3.40.50.720">
    <property type="entry name" value="NAD(P)-binding Rossmann-like Domain"/>
    <property type="match status" value="1"/>
</dbReference>
<gene>
    <name evidence="2" type="ORF">PBIL07802_LOCUS4023</name>
</gene>
<organism evidence="2">
    <name type="scientific">Palpitomonas bilix</name>
    <dbReference type="NCBI Taxonomy" id="652834"/>
    <lineage>
        <taxon>Eukaryota</taxon>
        <taxon>Eukaryota incertae sedis</taxon>
    </lineage>
</organism>
<evidence type="ECO:0000256" key="1">
    <source>
        <dbReference type="SAM" id="MobiDB-lite"/>
    </source>
</evidence>
<feature type="region of interest" description="Disordered" evidence="1">
    <location>
        <begin position="314"/>
        <end position="334"/>
    </location>
</feature>
<evidence type="ECO:0000313" key="2">
    <source>
        <dbReference type="EMBL" id="CAE0241861.1"/>
    </source>
</evidence>
<feature type="compositionally biased region" description="Basic and acidic residues" evidence="1">
    <location>
        <begin position="145"/>
        <end position="157"/>
    </location>
</feature>
<accession>A0A7S3G0Q2</accession>
<protein>
    <submittedName>
        <fullName evidence="2">Uncharacterized protein</fullName>
    </submittedName>
</protein>
<sequence length="415" mass="46060">MGGIEMKRREKTGETSPDVIDVDVDISCLSSIAVCVTQLLAAIPNRSDVVVISCAGVMMSPYRTLPFRASTKNMGKSRSKPEWEKHEQTQAEDTRGEGAKRDEEVIDVEQQMAVNAVGTAFLQLSFLAGCVHDDDVDYTGGVKGRRSDREVSESREGEDMDTLPGRVVLHSVSSCVSFLCKDADSAHLYNCAVPSLSSPSEVYSPSLAYITSKAALVHVLSKLESSLRHHLNEQRQGWSAERQEKCSRYSFSFSHPGVLLDTQLWRYLRWPLSIGPVVFRYLASHFCKSRMVGQCERGARGVMAAVAKELKKQRGDSLNGMRSGSNATREEQRGECKKRKWERVRCIALPFFTDGREGQGRRIDVHCTNESGVADFFRTLLSIGNRQLHDSSSHSSANSYHVAPSESPLYALLTN</sequence>
<dbReference type="AlphaFoldDB" id="A0A7S3G0Q2"/>
<proteinExistence type="predicted"/>
<feature type="compositionally biased region" description="Basic and acidic residues" evidence="1">
    <location>
        <begin position="79"/>
        <end position="101"/>
    </location>
</feature>
<feature type="region of interest" description="Disordered" evidence="1">
    <location>
        <begin position="70"/>
        <end position="101"/>
    </location>
</feature>